<accession>A0A506U0Q0</accession>
<keyword evidence="5" id="KW-1185">Reference proteome</keyword>
<dbReference type="EMBL" id="VHLG01000023">
    <property type="protein sequence ID" value="TPW26771.1"/>
    <property type="molecule type" value="Genomic_DNA"/>
</dbReference>
<dbReference type="PROSITE" id="PS00571">
    <property type="entry name" value="AMIDASES"/>
    <property type="match status" value="1"/>
</dbReference>
<organism evidence="4 5">
    <name type="scientific">Martelella alba</name>
    <dbReference type="NCBI Taxonomy" id="2590451"/>
    <lineage>
        <taxon>Bacteria</taxon>
        <taxon>Pseudomonadati</taxon>
        <taxon>Pseudomonadota</taxon>
        <taxon>Alphaproteobacteria</taxon>
        <taxon>Hyphomicrobiales</taxon>
        <taxon>Aurantimonadaceae</taxon>
        <taxon>Martelella</taxon>
    </lineage>
</organism>
<dbReference type="SUPFAM" id="SSF75304">
    <property type="entry name" value="Amidase signature (AS) enzymes"/>
    <property type="match status" value="1"/>
</dbReference>
<comment type="caution">
    <text evidence="4">The sequence shown here is derived from an EMBL/GenBank/DDBJ whole genome shotgun (WGS) entry which is preliminary data.</text>
</comment>
<evidence type="ECO:0000313" key="5">
    <source>
        <dbReference type="Proteomes" id="UP000318801"/>
    </source>
</evidence>
<dbReference type="PANTHER" id="PTHR11895:SF176">
    <property type="entry name" value="AMIDASE AMID-RELATED"/>
    <property type="match status" value="1"/>
</dbReference>
<evidence type="ECO:0000256" key="1">
    <source>
        <dbReference type="ARBA" id="ARBA00003871"/>
    </source>
</evidence>
<dbReference type="GO" id="GO:0003824">
    <property type="term" value="F:catalytic activity"/>
    <property type="evidence" value="ECO:0007669"/>
    <property type="project" value="InterPro"/>
</dbReference>
<dbReference type="InterPro" id="IPR023631">
    <property type="entry name" value="Amidase_dom"/>
</dbReference>
<evidence type="ECO:0000256" key="2">
    <source>
        <dbReference type="ARBA" id="ARBA00021874"/>
    </source>
</evidence>
<dbReference type="Gene3D" id="3.90.1300.10">
    <property type="entry name" value="Amidase signature (AS) domain"/>
    <property type="match status" value="1"/>
</dbReference>
<comment type="function">
    <text evidence="1">Hydrolyzes indole-3-acetamide (IAM) into indole-3-acetic acid (IAA).</text>
</comment>
<name>A0A506U0Q0_9HYPH</name>
<sequence length="459" mass="48491">MTILSEIDTLAKAATALAEGSVSAVELTEACLKRCEASEPKLSAFITLMPDAALEMAHAADARRSRRETCTPLTGVPLAFKDIIDVAGMRGTGHSRLYADRIAARDATAVAGLREQGAVFLGKVATNEFAIGAHDEKSLAPNARNPWNVAHTPGGSSSGSAVAVASREVFAALGTDTGGSIRVPAAFNGIVGMMPSRDLVSRQGVMPLSESMDTVGPMARTVEDVALLLDAIVSPGKVAGRFFDGLSSLPKNARYLRLRDFDERLSGAQKAAVDQVEPLLQMIGLHRSDARFPMLEELDAIAAVIATCESWSYHRARLATQAELYGQDARLKLHLGALVSGDDYLLAKRRQATLVAEFHNLLGPGDILFLPTTIGAAPRLVERNGRSNFGHWSHVGPNGFANVLGGPVIALPCGMDNGLPLSVQLVGRQGSDALLLATARALEAAIRSAGLCRPLSDFQ</sequence>
<dbReference type="InterPro" id="IPR036928">
    <property type="entry name" value="AS_sf"/>
</dbReference>
<feature type="domain" description="Amidase" evidence="3">
    <location>
        <begin position="26"/>
        <end position="436"/>
    </location>
</feature>
<dbReference type="AlphaFoldDB" id="A0A506U0Q0"/>
<protein>
    <recommendedName>
        <fullName evidence="2">Indoleacetamide hydrolase</fullName>
    </recommendedName>
</protein>
<reference evidence="4 5" key="1">
    <citation type="submission" date="2019-06" db="EMBL/GenBank/DDBJ databases">
        <authorList>
            <person name="Li M."/>
        </authorList>
    </citation>
    <scope>NUCLEOTIDE SEQUENCE [LARGE SCALE GENOMIC DNA]</scope>
    <source>
        <strain evidence="4 5">BGMRC2036</strain>
    </source>
</reference>
<dbReference type="PANTHER" id="PTHR11895">
    <property type="entry name" value="TRANSAMIDASE"/>
    <property type="match status" value="1"/>
</dbReference>
<dbReference type="Pfam" id="PF01425">
    <property type="entry name" value="Amidase"/>
    <property type="match status" value="1"/>
</dbReference>
<evidence type="ECO:0000259" key="3">
    <source>
        <dbReference type="Pfam" id="PF01425"/>
    </source>
</evidence>
<dbReference type="OrthoDB" id="9811471at2"/>
<evidence type="ECO:0000313" key="4">
    <source>
        <dbReference type="EMBL" id="TPW26771.1"/>
    </source>
</evidence>
<dbReference type="InterPro" id="IPR000120">
    <property type="entry name" value="Amidase"/>
</dbReference>
<dbReference type="Proteomes" id="UP000318801">
    <property type="component" value="Unassembled WGS sequence"/>
</dbReference>
<proteinExistence type="predicted"/>
<dbReference type="InterPro" id="IPR020556">
    <property type="entry name" value="Amidase_CS"/>
</dbReference>
<dbReference type="RefSeq" id="WP_141151132.1">
    <property type="nucleotide sequence ID" value="NZ_VHLG01000023.1"/>
</dbReference>
<gene>
    <name evidence="4" type="ORF">FJU08_21625</name>
</gene>